<evidence type="ECO:0000313" key="2">
    <source>
        <dbReference type="Proteomes" id="UP000190935"/>
    </source>
</evidence>
<sequence length="83" mass="9551">MDESLDLRVQKTYTSLIQAFFDIVQKKQWINSRSMSFAKEHKLDGQLFTNTSTINTILLSLLSTLSKKRLYKTLTAQPTLSSH</sequence>
<protein>
    <submittedName>
        <fullName evidence="1">TetR family transcriptional regulator</fullName>
    </submittedName>
</protein>
<gene>
    <name evidence="1" type="ORF">LAC1533_0636</name>
</gene>
<dbReference type="KEGG" id="laca:LAC1533_0636"/>
<evidence type="ECO:0000313" key="1">
    <source>
        <dbReference type="EMBL" id="SFV40056.1"/>
    </source>
</evidence>
<dbReference type="EMBL" id="LT630287">
    <property type="protein sequence ID" value="SFV40056.1"/>
    <property type="molecule type" value="Genomic_DNA"/>
</dbReference>
<accession>A0A1K1KRH3</accession>
<name>A0A1K1KRH3_9LACO</name>
<dbReference type="AlphaFoldDB" id="A0A1K1KRH3"/>
<dbReference type="Proteomes" id="UP000190935">
    <property type="component" value="Chromosome I"/>
</dbReference>
<proteinExistence type="predicted"/>
<organism evidence="1 2">
    <name type="scientific">Ligilactobacillus acidipiscis</name>
    <dbReference type="NCBI Taxonomy" id="89059"/>
    <lineage>
        <taxon>Bacteria</taxon>
        <taxon>Bacillati</taxon>
        <taxon>Bacillota</taxon>
        <taxon>Bacilli</taxon>
        <taxon>Lactobacillales</taxon>
        <taxon>Lactobacillaceae</taxon>
        <taxon>Ligilactobacillus</taxon>
    </lineage>
</organism>
<reference evidence="2" key="1">
    <citation type="submission" date="2016-11" db="EMBL/GenBank/DDBJ databases">
        <authorList>
            <person name="Papadimitriou K."/>
        </authorList>
    </citation>
    <scope>NUCLEOTIDE SEQUENCE [LARGE SCALE GENOMIC DNA]</scope>
    <source>
        <strain evidence="2">ACA-DC 1533</strain>
    </source>
</reference>